<gene>
    <name evidence="1" type="ORF">CRG98_034504</name>
</gene>
<dbReference type="Proteomes" id="UP000233551">
    <property type="component" value="Unassembled WGS sequence"/>
</dbReference>
<name>A0A2I0IN64_PUNGR</name>
<reference evidence="1 2" key="1">
    <citation type="submission" date="2017-11" db="EMBL/GenBank/DDBJ databases">
        <title>De-novo sequencing of pomegranate (Punica granatum L.) genome.</title>
        <authorList>
            <person name="Akparov Z."/>
            <person name="Amiraslanov A."/>
            <person name="Hajiyeva S."/>
            <person name="Abbasov M."/>
            <person name="Kaur K."/>
            <person name="Hamwieh A."/>
            <person name="Solovyev V."/>
            <person name="Salamov A."/>
            <person name="Braich B."/>
            <person name="Kosarev P."/>
            <person name="Mahmoud A."/>
            <person name="Hajiyev E."/>
            <person name="Babayeva S."/>
            <person name="Izzatullayeva V."/>
            <person name="Mammadov A."/>
            <person name="Mammadov A."/>
            <person name="Sharifova S."/>
            <person name="Ojaghi J."/>
            <person name="Eynullazada K."/>
            <person name="Bayramov B."/>
            <person name="Abdulazimova A."/>
            <person name="Shahmuradov I."/>
        </authorList>
    </citation>
    <scope>NUCLEOTIDE SEQUENCE [LARGE SCALE GENOMIC DNA]</scope>
    <source>
        <strain evidence="2">cv. AG2017</strain>
        <tissue evidence="1">Leaf</tissue>
    </source>
</reference>
<proteinExistence type="predicted"/>
<dbReference type="AlphaFoldDB" id="A0A2I0IN64"/>
<accession>A0A2I0IN64</accession>
<evidence type="ECO:0000313" key="2">
    <source>
        <dbReference type="Proteomes" id="UP000233551"/>
    </source>
</evidence>
<dbReference type="EMBL" id="PGOL01002778">
    <property type="protein sequence ID" value="PKI45120.1"/>
    <property type="molecule type" value="Genomic_DNA"/>
</dbReference>
<keyword evidence="2" id="KW-1185">Reference proteome</keyword>
<sequence length="175" mass="18957">MGRKGPAVGEVAELDSRWQGGKGLEDLGVPIGIELDARCQGSRGRRSACRGRRRPWCGVGVIKGEGSRAFRPLTVSPDPNQTAKDLVGFTKLQLSIHQTQFVASSSLLCAFENLSVRSSRNSRILPAEAQLNLLNRINWGWGAGQCLFRESKEGKNGQLGSYLPELNGASSKHVL</sequence>
<evidence type="ECO:0000313" key="1">
    <source>
        <dbReference type="EMBL" id="PKI45120.1"/>
    </source>
</evidence>
<protein>
    <submittedName>
        <fullName evidence="1">Uncharacterized protein</fullName>
    </submittedName>
</protein>
<organism evidence="1 2">
    <name type="scientific">Punica granatum</name>
    <name type="common">Pomegranate</name>
    <dbReference type="NCBI Taxonomy" id="22663"/>
    <lineage>
        <taxon>Eukaryota</taxon>
        <taxon>Viridiplantae</taxon>
        <taxon>Streptophyta</taxon>
        <taxon>Embryophyta</taxon>
        <taxon>Tracheophyta</taxon>
        <taxon>Spermatophyta</taxon>
        <taxon>Magnoliopsida</taxon>
        <taxon>eudicotyledons</taxon>
        <taxon>Gunneridae</taxon>
        <taxon>Pentapetalae</taxon>
        <taxon>rosids</taxon>
        <taxon>malvids</taxon>
        <taxon>Myrtales</taxon>
        <taxon>Lythraceae</taxon>
        <taxon>Punica</taxon>
    </lineage>
</organism>
<comment type="caution">
    <text evidence="1">The sequence shown here is derived from an EMBL/GenBank/DDBJ whole genome shotgun (WGS) entry which is preliminary data.</text>
</comment>